<protein>
    <submittedName>
        <fullName evidence="2">Uncharacterized protein</fullName>
    </submittedName>
</protein>
<feature type="transmembrane region" description="Helical" evidence="1">
    <location>
        <begin position="101"/>
        <end position="117"/>
    </location>
</feature>
<sequence length="118" mass="13966">MHFLVAEKMRSIKNEEENAILEVEMYDLTVIMLTQPTRFCFMLVCIRHTVLFLVFLLLYCSQYYKFLINNCDAIVWLCLWFVAVSMFANQISMSCVHVGPLYHRIYTVLLVALFTCYI</sequence>
<keyword evidence="1" id="KW-1133">Transmembrane helix</keyword>
<keyword evidence="1" id="KW-0812">Transmembrane</keyword>
<dbReference type="AlphaFoldDB" id="A0A6G5AIF8"/>
<feature type="transmembrane region" description="Helical" evidence="1">
    <location>
        <begin position="73"/>
        <end position="89"/>
    </location>
</feature>
<name>A0A6G5AIF8_RHIMP</name>
<keyword evidence="1" id="KW-0472">Membrane</keyword>
<feature type="transmembrane region" description="Helical" evidence="1">
    <location>
        <begin position="41"/>
        <end position="61"/>
    </location>
</feature>
<reference evidence="2" key="1">
    <citation type="submission" date="2020-03" db="EMBL/GenBank/DDBJ databases">
        <title>A transcriptome and proteome of the tick Rhipicephalus microplus shaped by the genetic composition of its hosts and developmental stage.</title>
        <authorList>
            <person name="Garcia G.R."/>
            <person name="Ribeiro J.M.C."/>
            <person name="Maruyama S.R."/>
            <person name="Gardinasse L.G."/>
            <person name="Nelson K."/>
            <person name="Ferreira B.R."/>
            <person name="Andrade T.G."/>
            <person name="Santos I.K.F.M."/>
        </authorList>
    </citation>
    <scope>NUCLEOTIDE SEQUENCE</scope>
    <source>
        <strain evidence="2">NSGR</strain>
        <tissue evidence="2">Salivary glands</tissue>
    </source>
</reference>
<evidence type="ECO:0000256" key="1">
    <source>
        <dbReference type="SAM" id="Phobius"/>
    </source>
</evidence>
<dbReference type="EMBL" id="GIKN01007554">
    <property type="protein sequence ID" value="NIE49827.1"/>
    <property type="molecule type" value="Transcribed_RNA"/>
</dbReference>
<proteinExistence type="predicted"/>
<accession>A0A6G5AIF8</accession>
<evidence type="ECO:0000313" key="2">
    <source>
        <dbReference type="EMBL" id="NIE49827.1"/>
    </source>
</evidence>
<organism evidence="2">
    <name type="scientific">Rhipicephalus microplus</name>
    <name type="common">Cattle tick</name>
    <name type="synonym">Boophilus microplus</name>
    <dbReference type="NCBI Taxonomy" id="6941"/>
    <lineage>
        <taxon>Eukaryota</taxon>
        <taxon>Metazoa</taxon>
        <taxon>Ecdysozoa</taxon>
        <taxon>Arthropoda</taxon>
        <taxon>Chelicerata</taxon>
        <taxon>Arachnida</taxon>
        <taxon>Acari</taxon>
        <taxon>Parasitiformes</taxon>
        <taxon>Ixodida</taxon>
        <taxon>Ixodoidea</taxon>
        <taxon>Ixodidae</taxon>
        <taxon>Rhipicephalinae</taxon>
        <taxon>Rhipicephalus</taxon>
        <taxon>Boophilus</taxon>
    </lineage>
</organism>